<sequence>MGIALVCGTSADGRERAKTVPRATCLVRPSSRCKLQRGAPQKSSQVPSVAVTDGDRSSQGGATARGNGNRSPEGRTRRWQQQASEEIGPTPLLAYLTLSPVDVVVLRCLPAPLCDLPSSERSFRKGEERFPDAPFPAAVRVVSVSLSIRCEPQSLCRVRRGIPPNLEGASSPAHSHCVMTGLDAPA</sequence>
<comment type="caution">
    <text evidence="2">The sequence shown here is derived from an EMBL/GenBank/DDBJ whole genome shotgun (WGS) entry which is preliminary data.</text>
</comment>
<dbReference type="EMBL" id="JAZHXJ010001947">
    <property type="protein sequence ID" value="KAL1842479.1"/>
    <property type="molecule type" value="Genomic_DNA"/>
</dbReference>
<proteinExistence type="predicted"/>
<evidence type="ECO:0000256" key="1">
    <source>
        <dbReference type="SAM" id="MobiDB-lite"/>
    </source>
</evidence>
<protein>
    <submittedName>
        <fullName evidence="2">Uncharacterized protein</fullName>
    </submittedName>
</protein>
<feature type="compositionally biased region" description="Polar residues" evidence="1">
    <location>
        <begin position="57"/>
        <end position="70"/>
    </location>
</feature>
<evidence type="ECO:0000313" key="2">
    <source>
        <dbReference type="EMBL" id="KAL1842479.1"/>
    </source>
</evidence>
<evidence type="ECO:0000313" key="3">
    <source>
        <dbReference type="Proteomes" id="UP001586593"/>
    </source>
</evidence>
<name>A0ABR3VKZ1_9PEZI</name>
<keyword evidence="3" id="KW-1185">Reference proteome</keyword>
<reference evidence="2 3" key="1">
    <citation type="journal article" date="2024" name="Commun. Biol.">
        <title>Comparative genomic analysis of thermophilic fungi reveals convergent evolutionary adaptations and gene losses.</title>
        <authorList>
            <person name="Steindorff A.S."/>
            <person name="Aguilar-Pontes M.V."/>
            <person name="Robinson A.J."/>
            <person name="Andreopoulos B."/>
            <person name="LaButti K."/>
            <person name="Kuo A."/>
            <person name="Mondo S."/>
            <person name="Riley R."/>
            <person name="Otillar R."/>
            <person name="Haridas S."/>
            <person name="Lipzen A."/>
            <person name="Grimwood J."/>
            <person name="Schmutz J."/>
            <person name="Clum A."/>
            <person name="Reid I.D."/>
            <person name="Moisan M.C."/>
            <person name="Butler G."/>
            <person name="Nguyen T.T.M."/>
            <person name="Dewar K."/>
            <person name="Conant G."/>
            <person name="Drula E."/>
            <person name="Henrissat B."/>
            <person name="Hansel C."/>
            <person name="Singer S."/>
            <person name="Hutchinson M.I."/>
            <person name="de Vries R.P."/>
            <person name="Natvig D.O."/>
            <person name="Powell A.J."/>
            <person name="Tsang A."/>
            <person name="Grigoriev I.V."/>
        </authorList>
    </citation>
    <scope>NUCLEOTIDE SEQUENCE [LARGE SCALE GENOMIC DNA]</scope>
    <source>
        <strain evidence="2 3">ATCC 24622</strain>
    </source>
</reference>
<dbReference type="Proteomes" id="UP001586593">
    <property type="component" value="Unassembled WGS sequence"/>
</dbReference>
<accession>A0ABR3VKZ1</accession>
<gene>
    <name evidence="2" type="ORF">VTK73DRAFT_3114</name>
</gene>
<feature type="region of interest" description="Disordered" evidence="1">
    <location>
        <begin position="33"/>
        <end position="84"/>
    </location>
</feature>
<organism evidence="2 3">
    <name type="scientific">Phialemonium thermophilum</name>
    <dbReference type="NCBI Taxonomy" id="223376"/>
    <lineage>
        <taxon>Eukaryota</taxon>
        <taxon>Fungi</taxon>
        <taxon>Dikarya</taxon>
        <taxon>Ascomycota</taxon>
        <taxon>Pezizomycotina</taxon>
        <taxon>Sordariomycetes</taxon>
        <taxon>Sordariomycetidae</taxon>
        <taxon>Cephalothecales</taxon>
        <taxon>Cephalothecaceae</taxon>
        <taxon>Phialemonium</taxon>
    </lineage>
</organism>